<keyword evidence="8" id="KW-0539">Nucleus</keyword>
<evidence type="ECO:0000256" key="1">
    <source>
        <dbReference type="ARBA" id="ARBA00004123"/>
    </source>
</evidence>
<evidence type="ECO:0000256" key="10">
    <source>
        <dbReference type="ARBA" id="ARBA00047821"/>
    </source>
</evidence>
<dbReference type="InterPro" id="IPR016181">
    <property type="entry name" value="Acyl_CoA_acyltransferase"/>
</dbReference>
<evidence type="ECO:0000313" key="14">
    <source>
        <dbReference type="Proteomes" id="UP001417504"/>
    </source>
</evidence>
<dbReference type="AlphaFoldDB" id="A0AAP0IHY3"/>
<dbReference type="SUPFAM" id="SSF55729">
    <property type="entry name" value="Acyl-CoA N-acyltransferases (Nat)"/>
    <property type="match status" value="1"/>
</dbReference>
<dbReference type="GO" id="GO:0043998">
    <property type="term" value="F:histone H2A acetyltransferase activity"/>
    <property type="evidence" value="ECO:0007669"/>
    <property type="project" value="InterPro"/>
</dbReference>
<feature type="domain" description="N-acetyltransferase" evidence="12">
    <location>
        <begin position="81"/>
        <end position="246"/>
    </location>
</feature>
<dbReference type="GO" id="GO:0005634">
    <property type="term" value="C:nucleus"/>
    <property type="evidence" value="ECO:0007669"/>
    <property type="project" value="UniProtKB-SubCell"/>
</dbReference>
<dbReference type="PANTHER" id="PTHR20531">
    <property type="entry name" value="N-ALPHA-ACETYLTRANSFERASE 40"/>
    <property type="match status" value="1"/>
</dbReference>
<keyword evidence="6" id="KW-0963">Cytoplasm</keyword>
<evidence type="ECO:0000256" key="3">
    <source>
        <dbReference type="ARBA" id="ARBA00008870"/>
    </source>
</evidence>
<evidence type="ECO:0000256" key="7">
    <source>
        <dbReference type="ARBA" id="ARBA00022679"/>
    </source>
</evidence>
<dbReference type="InterPro" id="IPR000182">
    <property type="entry name" value="GNAT_dom"/>
</dbReference>
<keyword evidence="9" id="KW-0012">Acyltransferase</keyword>
<evidence type="ECO:0000256" key="4">
    <source>
        <dbReference type="ARBA" id="ARBA00012950"/>
    </source>
</evidence>
<dbReference type="GO" id="GO:0010485">
    <property type="term" value="F:histone H4 acetyltransferase activity"/>
    <property type="evidence" value="ECO:0007669"/>
    <property type="project" value="InterPro"/>
</dbReference>
<comment type="similarity">
    <text evidence="3">Belongs to the acetyltransferase family. NAA40 subfamily.</text>
</comment>
<comment type="catalytic activity">
    <reaction evidence="11">
        <text>N-terminal L-seryl-[histone H4] + acetyl-CoA = N-terminal N(alpha)-acetyl-L-seryl-[histone H4] + CoA + H(+)</text>
        <dbReference type="Rhea" id="RHEA:50596"/>
        <dbReference type="Rhea" id="RHEA-COMP:12740"/>
        <dbReference type="Rhea" id="RHEA-COMP:12743"/>
        <dbReference type="ChEBI" id="CHEBI:15378"/>
        <dbReference type="ChEBI" id="CHEBI:57287"/>
        <dbReference type="ChEBI" id="CHEBI:57288"/>
        <dbReference type="ChEBI" id="CHEBI:64738"/>
        <dbReference type="ChEBI" id="CHEBI:83690"/>
        <dbReference type="EC" id="2.3.1.257"/>
    </reaction>
</comment>
<dbReference type="GO" id="GO:1990189">
    <property type="term" value="F:protein N-terminal-serine acetyltransferase activity"/>
    <property type="evidence" value="ECO:0007669"/>
    <property type="project" value="UniProtKB-EC"/>
</dbReference>
<dbReference type="EMBL" id="JBBNAE010000006">
    <property type="protein sequence ID" value="KAK9115834.1"/>
    <property type="molecule type" value="Genomic_DNA"/>
</dbReference>
<evidence type="ECO:0000256" key="11">
    <source>
        <dbReference type="ARBA" id="ARBA00049524"/>
    </source>
</evidence>
<gene>
    <name evidence="13" type="ORF">Sjap_014781</name>
</gene>
<organism evidence="13 14">
    <name type="scientific">Stephania japonica</name>
    <dbReference type="NCBI Taxonomy" id="461633"/>
    <lineage>
        <taxon>Eukaryota</taxon>
        <taxon>Viridiplantae</taxon>
        <taxon>Streptophyta</taxon>
        <taxon>Embryophyta</taxon>
        <taxon>Tracheophyta</taxon>
        <taxon>Spermatophyta</taxon>
        <taxon>Magnoliopsida</taxon>
        <taxon>Ranunculales</taxon>
        <taxon>Menispermaceae</taxon>
        <taxon>Menispermoideae</taxon>
        <taxon>Cissampelideae</taxon>
        <taxon>Stephania</taxon>
    </lineage>
</organism>
<dbReference type="PANTHER" id="PTHR20531:SF1">
    <property type="entry name" value="N-ALPHA-ACETYLTRANSFERASE 40"/>
    <property type="match status" value="1"/>
</dbReference>
<dbReference type="GO" id="GO:0005737">
    <property type="term" value="C:cytoplasm"/>
    <property type="evidence" value="ECO:0007669"/>
    <property type="project" value="UniProtKB-SubCell"/>
</dbReference>
<comment type="caution">
    <text evidence="13">The sequence shown here is derived from an EMBL/GenBank/DDBJ whole genome shotgun (WGS) entry which is preliminary data.</text>
</comment>
<protein>
    <recommendedName>
        <fullName evidence="5">N-alpha-acetyltransferase 40</fullName>
        <ecNumber evidence="4">2.3.1.257</ecNumber>
    </recommendedName>
</protein>
<sequence length="252" mass="28876">MKRRKVLEKKKAMEELMKEASAVKDPISLFPQFRRFDRNGLSVYLESGIGEKLSSCMKGYIQTLLKINMAGLYGTEWQIEEKVKRREMVAAEARYIFARDASTPKANEMSSTGGKEENCTLWMGDGDSVVGFVQYRFLLEEEIPVIYVYELQLEPCVQGKGLGIFLMQLIELIAHQYHMSAVMLTVQKQNLHSMKFYISKLRYAISTTSPSKVGVEKNYEILCKAFDREAKAKLEVYVPLASQFLENFMLNA</sequence>
<dbReference type="CDD" id="cd04301">
    <property type="entry name" value="NAT_SF"/>
    <property type="match status" value="1"/>
</dbReference>
<evidence type="ECO:0000256" key="8">
    <source>
        <dbReference type="ARBA" id="ARBA00023242"/>
    </source>
</evidence>
<dbReference type="InterPro" id="IPR039949">
    <property type="entry name" value="NAA40"/>
</dbReference>
<keyword evidence="7" id="KW-0808">Transferase</keyword>
<evidence type="ECO:0000256" key="9">
    <source>
        <dbReference type="ARBA" id="ARBA00023315"/>
    </source>
</evidence>
<evidence type="ECO:0000256" key="6">
    <source>
        <dbReference type="ARBA" id="ARBA00022490"/>
    </source>
</evidence>
<evidence type="ECO:0000259" key="12">
    <source>
        <dbReference type="PROSITE" id="PS51186"/>
    </source>
</evidence>
<reference evidence="13 14" key="1">
    <citation type="submission" date="2024-01" db="EMBL/GenBank/DDBJ databases">
        <title>Genome assemblies of Stephania.</title>
        <authorList>
            <person name="Yang L."/>
        </authorList>
    </citation>
    <scope>NUCLEOTIDE SEQUENCE [LARGE SCALE GENOMIC DNA]</scope>
    <source>
        <strain evidence="13">QJT</strain>
        <tissue evidence="13">Leaf</tissue>
    </source>
</reference>
<dbReference type="Pfam" id="PF00583">
    <property type="entry name" value="Acetyltransf_1"/>
    <property type="match status" value="1"/>
</dbReference>
<accession>A0AAP0IHY3</accession>
<evidence type="ECO:0000313" key="13">
    <source>
        <dbReference type="EMBL" id="KAK9115834.1"/>
    </source>
</evidence>
<dbReference type="EC" id="2.3.1.257" evidence="4"/>
<comment type="catalytic activity">
    <reaction evidence="10">
        <text>N-terminal L-seryl-[histone H2A] + acetyl-CoA = N-terminal N(alpha)-acetyl-L-seryl-[histone H2A] + CoA + H(+)</text>
        <dbReference type="Rhea" id="RHEA:50600"/>
        <dbReference type="Rhea" id="RHEA-COMP:12742"/>
        <dbReference type="Rhea" id="RHEA-COMP:12744"/>
        <dbReference type="ChEBI" id="CHEBI:15378"/>
        <dbReference type="ChEBI" id="CHEBI:57287"/>
        <dbReference type="ChEBI" id="CHEBI:57288"/>
        <dbReference type="ChEBI" id="CHEBI:64738"/>
        <dbReference type="ChEBI" id="CHEBI:83690"/>
        <dbReference type="EC" id="2.3.1.257"/>
    </reaction>
</comment>
<evidence type="ECO:0000256" key="2">
    <source>
        <dbReference type="ARBA" id="ARBA00004496"/>
    </source>
</evidence>
<evidence type="ECO:0000256" key="5">
    <source>
        <dbReference type="ARBA" id="ARBA00015043"/>
    </source>
</evidence>
<comment type="subcellular location">
    <subcellularLocation>
        <location evidence="2">Cytoplasm</location>
    </subcellularLocation>
    <subcellularLocation>
        <location evidence="1">Nucleus</location>
    </subcellularLocation>
</comment>
<dbReference type="Proteomes" id="UP001417504">
    <property type="component" value="Unassembled WGS sequence"/>
</dbReference>
<keyword evidence="14" id="KW-1185">Reference proteome</keyword>
<dbReference type="PROSITE" id="PS51186">
    <property type="entry name" value="GNAT"/>
    <property type="match status" value="1"/>
</dbReference>
<name>A0AAP0IHY3_9MAGN</name>
<dbReference type="Gene3D" id="3.40.630.30">
    <property type="match status" value="1"/>
</dbReference>
<proteinExistence type="inferred from homology"/>